<organism evidence="3 4">
    <name type="scientific">Isoptericola hypogeus</name>
    <dbReference type="NCBI Taxonomy" id="300179"/>
    <lineage>
        <taxon>Bacteria</taxon>
        <taxon>Bacillati</taxon>
        <taxon>Actinomycetota</taxon>
        <taxon>Actinomycetes</taxon>
        <taxon>Micrococcales</taxon>
        <taxon>Promicromonosporaceae</taxon>
        <taxon>Isoptericola</taxon>
    </lineage>
</organism>
<feature type="compositionally biased region" description="Polar residues" evidence="1">
    <location>
        <begin position="313"/>
        <end position="322"/>
    </location>
</feature>
<dbReference type="Proteomes" id="UP001501138">
    <property type="component" value="Unassembled WGS sequence"/>
</dbReference>
<protein>
    <submittedName>
        <fullName evidence="3">Cobalt transporter</fullName>
    </submittedName>
</protein>
<proteinExistence type="predicted"/>
<feature type="region of interest" description="Disordered" evidence="1">
    <location>
        <begin position="295"/>
        <end position="322"/>
    </location>
</feature>
<accession>A0ABN2IV91</accession>
<evidence type="ECO:0000313" key="4">
    <source>
        <dbReference type="Proteomes" id="UP001501138"/>
    </source>
</evidence>
<comment type="caution">
    <text evidence="3">The sequence shown here is derived from an EMBL/GenBank/DDBJ whole genome shotgun (WGS) entry which is preliminary data.</text>
</comment>
<feature type="transmembrane region" description="Helical" evidence="2">
    <location>
        <begin position="21"/>
        <end position="47"/>
    </location>
</feature>
<name>A0ABN2IV91_9MICO</name>
<reference evidence="3 4" key="1">
    <citation type="journal article" date="2019" name="Int. J. Syst. Evol. Microbiol.">
        <title>The Global Catalogue of Microorganisms (GCM) 10K type strain sequencing project: providing services to taxonomists for standard genome sequencing and annotation.</title>
        <authorList>
            <consortium name="The Broad Institute Genomics Platform"/>
            <consortium name="The Broad Institute Genome Sequencing Center for Infectious Disease"/>
            <person name="Wu L."/>
            <person name="Ma J."/>
        </authorList>
    </citation>
    <scope>NUCLEOTIDE SEQUENCE [LARGE SCALE GENOMIC DNA]</scope>
    <source>
        <strain evidence="3 4">JCM 15589</strain>
    </source>
</reference>
<keyword evidence="4" id="KW-1185">Reference proteome</keyword>
<evidence type="ECO:0000313" key="3">
    <source>
        <dbReference type="EMBL" id="GAA1712501.1"/>
    </source>
</evidence>
<keyword evidence="2" id="KW-0472">Membrane</keyword>
<dbReference type="EMBL" id="BAAAPM010000003">
    <property type="protein sequence ID" value="GAA1712501.1"/>
    <property type="molecule type" value="Genomic_DNA"/>
</dbReference>
<evidence type="ECO:0000256" key="1">
    <source>
        <dbReference type="SAM" id="MobiDB-lite"/>
    </source>
</evidence>
<gene>
    <name evidence="3" type="ORF">GCM10009809_05810</name>
</gene>
<evidence type="ECO:0000256" key="2">
    <source>
        <dbReference type="SAM" id="Phobius"/>
    </source>
</evidence>
<keyword evidence="2" id="KW-0812">Transmembrane</keyword>
<sequence>MGVSDVLPRSRRRTRRRAPRRSVTGVVVGVVVLGVGAAATAGVVTVLRSLDDAAEPVRCAAELDGTSWYLTPEQAGNAALVVGTSVQRGLPARAGTIGIATALQESRLVNIDHGDRDSLGLFQQRPSQGWGTPEQIMDPVYSTGAFYDGLVEVEGYEGLEVTVAAQAVQRSGFPDAYAQHETRARAWASALTGHSPGALTCTLPQAADDDPSGAAGAVELTELLMRDLGLPQGMTAQVEADATSSAVVVDATALPFDDAGRSGWAVAHWAVATASATGAVEVRAGDRVWTREEGAWSALPDGEDARPAGQVTVRLNSPEQPG</sequence>
<keyword evidence="2" id="KW-1133">Transmembrane helix</keyword>